<dbReference type="InterPro" id="IPR036388">
    <property type="entry name" value="WH-like_DNA-bd_sf"/>
</dbReference>
<organism evidence="6 7">
    <name type="scientific">Andreprevotia lacus DSM 23236</name>
    <dbReference type="NCBI Taxonomy" id="1121001"/>
    <lineage>
        <taxon>Bacteria</taxon>
        <taxon>Pseudomonadati</taxon>
        <taxon>Pseudomonadota</taxon>
        <taxon>Betaproteobacteria</taxon>
        <taxon>Neisseriales</taxon>
        <taxon>Chitinibacteraceae</taxon>
        <taxon>Andreprevotia</taxon>
    </lineage>
</organism>
<dbReference type="RefSeq" id="WP_176216947.1">
    <property type="nucleotide sequence ID" value="NZ_FWXD01000017.1"/>
</dbReference>
<dbReference type="GO" id="GO:0003700">
    <property type="term" value="F:DNA-binding transcription factor activity"/>
    <property type="evidence" value="ECO:0007669"/>
    <property type="project" value="InterPro"/>
</dbReference>
<name>A0A1W1XVC6_9NEIS</name>
<evidence type="ECO:0000256" key="3">
    <source>
        <dbReference type="ARBA" id="ARBA00023125"/>
    </source>
</evidence>
<dbReference type="EMBL" id="FWXD01000017">
    <property type="protein sequence ID" value="SMC27501.1"/>
    <property type="molecule type" value="Genomic_DNA"/>
</dbReference>
<dbReference type="InterPro" id="IPR036390">
    <property type="entry name" value="WH_DNA-bd_sf"/>
</dbReference>
<dbReference type="InterPro" id="IPR005119">
    <property type="entry name" value="LysR_subst-bd"/>
</dbReference>
<dbReference type="STRING" id="1121001.SAMN02745857_02877"/>
<dbReference type="SUPFAM" id="SSF46785">
    <property type="entry name" value="Winged helix' DNA-binding domain"/>
    <property type="match status" value="1"/>
</dbReference>
<dbReference type="PRINTS" id="PR00039">
    <property type="entry name" value="HTHLYSR"/>
</dbReference>
<gene>
    <name evidence="6" type="ORF">SAMN02745857_02877</name>
</gene>
<sequence>MAKSDLSDIDINLLLVLDQLLRHGSVTAAADAAGVTQSAMSRSLARLRTLFNDPLFVRNGNRMVPTARTEALRGPLKQILGQISAMLAPVDFDPKLALGQFRLAITGHAICSLLPEALIQLQKQAPGLAVEVCGWDADTLLQLGDGGADLAFGVVPSAPPGVFQRLAFRDEFACAVRQHHPLLELGGMTVANYCNWPHAELSMGSDMRSRIDEALNIAGCQRVVGLLTPQFWTALEVVACTDLIITAPAHLLRHYQSQLGFVVLPTPPIALPTLGYTLFWHARHQHDLRHAWIRRTLCEVFRQRMGLDAREGLEELAG</sequence>
<evidence type="ECO:0000256" key="4">
    <source>
        <dbReference type="ARBA" id="ARBA00023163"/>
    </source>
</evidence>
<dbReference type="GO" id="GO:0003677">
    <property type="term" value="F:DNA binding"/>
    <property type="evidence" value="ECO:0007669"/>
    <property type="project" value="UniProtKB-KW"/>
</dbReference>
<keyword evidence="7" id="KW-1185">Reference proteome</keyword>
<comment type="similarity">
    <text evidence="1">Belongs to the LysR transcriptional regulatory family.</text>
</comment>
<dbReference type="AlphaFoldDB" id="A0A1W1XVC6"/>
<evidence type="ECO:0000256" key="1">
    <source>
        <dbReference type="ARBA" id="ARBA00009437"/>
    </source>
</evidence>
<dbReference type="CDD" id="cd08417">
    <property type="entry name" value="PBP2_Nitroaromatics_like"/>
    <property type="match status" value="1"/>
</dbReference>
<proteinExistence type="inferred from homology"/>
<dbReference type="Pfam" id="PF03466">
    <property type="entry name" value="LysR_substrate"/>
    <property type="match status" value="1"/>
</dbReference>
<reference evidence="6 7" key="1">
    <citation type="submission" date="2017-04" db="EMBL/GenBank/DDBJ databases">
        <authorList>
            <person name="Afonso C.L."/>
            <person name="Miller P.J."/>
            <person name="Scott M.A."/>
            <person name="Spackman E."/>
            <person name="Goraichik I."/>
            <person name="Dimitrov K.M."/>
            <person name="Suarez D.L."/>
            <person name="Swayne D.E."/>
        </authorList>
    </citation>
    <scope>NUCLEOTIDE SEQUENCE [LARGE SCALE GENOMIC DNA]</scope>
    <source>
        <strain evidence="6 7">DSM 23236</strain>
    </source>
</reference>
<dbReference type="InterPro" id="IPR000847">
    <property type="entry name" value="LysR_HTH_N"/>
</dbReference>
<dbReference type="PANTHER" id="PTHR30118:SF15">
    <property type="entry name" value="TRANSCRIPTIONAL REGULATORY PROTEIN"/>
    <property type="match status" value="1"/>
</dbReference>
<feature type="domain" description="HTH lysR-type" evidence="5">
    <location>
        <begin position="9"/>
        <end position="66"/>
    </location>
</feature>
<evidence type="ECO:0000313" key="6">
    <source>
        <dbReference type="EMBL" id="SMC27501.1"/>
    </source>
</evidence>
<dbReference type="Gene3D" id="3.40.190.10">
    <property type="entry name" value="Periplasmic binding protein-like II"/>
    <property type="match status" value="2"/>
</dbReference>
<dbReference type="PROSITE" id="PS50931">
    <property type="entry name" value="HTH_LYSR"/>
    <property type="match status" value="1"/>
</dbReference>
<keyword evidence="3 6" id="KW-0238">DNA-binding</keyword>
<keyword evidence="2" id="KW-0805">Transcription regulation</keyword>
<dbReference type="Gene3D" id="1.10.10.10">
    <property type="entry name" value="Winged helix-like DNA-binding domain superfamily/Winged helix DNA-binding domain"/>
    <property type="match status" value="1"/>
</dbReference>
<protein>
    <submittedName>
        <fullName evidence="6">DNA-binding transcriptional regulator, LysR family</fullName>
    </submittedName>
</protein>
<dbReference type="SUPFAM" id="SSF53850">
    <property type="entry name" value="Periplasmic binding protein-like II"/>
    <property type="match status" value="1"/>
</dbReference>
<evidence type="ECO:0000313" key="7">
    <source>
        <dbReference type="Proteomes" id="UP000192761"/>
    </source>
</evidence>
<keyword evidence="4" id="KW-0804">Transcription</keyword>
<dbReference type="Proteomes" id="UP000192761">
    <property type="component" value="Unassembled WGS sequence"/>
</dbReference>
<dbReference type="InterPro" id="IPR037402">
    <property type="entry name" value="YidZ_PBP2"/>
</dbReference>
<evidence type="ECO:0000259" key="5">
    <source>
        <dbReference type="PROSITE" id="PS50931"/>
    </source>
</evidence>
<dbReference type="PANTHER" id="PTHR30118">
    <property type="entry name" value="HTH-TYPE TRANSCRIPTIONAL REGULATOR LEUO-RELATED"/>
    <property type="match status" value="1"/>
</dbReference>
<dbReference type="InterPro" id="IPR050389">
    <property type="entry name" value="LysR-type_TF"/>
</dbReference>
<accession>A0A1W1XVC6</accession>
<dbReference type="Pfam" id="PF00126">
    <property type="entry name" value="HTH_1"/>
    <property type="match status" value="1"/>
</dbReference>
<evidence type="ECO:0000256" key="2">
    <source>
        <dbReference type="ARBA" id="ARBA00023015"/>
    </source>
</evidence>